<dbReference type="Pfam" id="PF14226">
    <property type="entry name" value="DIOX_N"/>
    <property type="match status" value="1"/>
</dbReference>
<keyword evidence="5 7" id="KW-0408">Iron</keyword>
<dbReference type="InterPro" id="IPR026992">
    <property type="entry name" value="DIOX_N"/>
</dbReference>
<evidence type="ECO:0000256" key="5">
    <source>
        <dbReference type="ARBA" id="ARBA00023004"/>
    </source>
</evidence>
<dbReference type="InterPro" id="IPR005123">
    <property type="entry name" value="Oxoglu/Fe-dep_dioxygenase_dom"/>
</dbReference>
<comment type="similarity">
    <text evidence="2 7">Belongs to the iron/ascorbate-dependent oxidoreductase family.</text>
</comment>
<evidence type="ECO:0000256" key="4">
    <source>
        <dbReference type="ARBA" id="ARBA00023002"/>
    </source>
</evidence>
<dbReference type="InterPro" id="IPR044861">
    <property type="entry name" value="IPNS-like_FE2OG_OXY"/>
</dbReference>
<evidence type="ECO:0000313" key="11">
    <source>
        <dbReference type="Proteomes" id="UP001500620"/>
    </source>
</evidence>
<feature type="region of interest" description="Disordered" evidence="8">
    <location>
        <begin position="215"/>
        <end position="252"/>
    </location>
</feature>
<reference evidence="11" key="1">
    <citation type="journal article" date="2019" name="Int. J. Syst. Evol. Microbiol.">
        <title>The Global Catalogue of Microorganisms (GCM) 10K type strain sequencing project: providing services to taxonomists for standard genome sequencing and annotation.</title>
        <authorList>
            <consortium name="The Broad Institute Genomics Platform"/>
            <consortium name="The Broad Institute Genome Sequencing Center for Infectious Disease"/>
            <person name="Wu L."/>
            <person name="Ma J."/>
        </authorList>
    </citation>
    <scope>NUCLEOTIDE SEQUENCE [LARGE SCALE GENOMIC DNA]</scope>
    <source>
        <strain evidence="11">JCM 17441</strain>
    </source>
</reference>
<gene>
    <name evidence="10" type="ORF">GCM10022255_040610</name>
</gene>
<dbReference type="PROSITE" id="PS51471">
    <property type="entry name" value="FE2OG_OXY"/>
    <property type="match status" value="1"/>
</dbReference>
<proteinExistence type="inferred from homology"/>
<dbReference type="PANTHER" id="PTHR10209">
    <property type="entry name" value="OXIDOREDUCTASE, 2OG-FE II OXYGENASE FAMILY PROTEIN"/>
    <property type="match status" value="1"/>
</dbReference>
<evidence type="ECO:0000313" key="10">
    <source>
        <dbReference type="EMBL" id="GAA4250734.1"/>
    </source>
</evidence>
<evidence type="ECO:0000256" key="7">
    <source>
        <dbReference type="RuleBase" id="RU003682"/>
    </source>
</evidence>
<feature type="domain" description="Fe2OG dioxygenase" evidence="9">
    <location>
        <begin position="174"/>
        <end position="324"/>
    </location>
</feature>
<evidence type="ECO:0000259" key="9">
    <source>
        <dbReference type="PROSITE" id="PS51471"/>
    </source>
</evidence>
<dbReference type="InterPro" id="IPR027443">
    <property type="entry name" value="IPNS-like_sf"/>
</dbReference>
<dbReference type="Pfam" id="PF03171">
    <property type="entry name" value="2OG-FeII_Oxy"/>
    <property type="match status" value="2"/>
</dbReference>
<organism evidence="10 11">
    <name type="scientific">Dactylosporangium darangshiense</name>
    <dbReference type="NCBI Taxonomy" id="579108"/>
    <lineage>
        <taxon>Bacteria</taxon>
        <taxon>Bacillati</taxon>
        <taxon>Actinomycetota</taxon>
        <taxon>Actinomycetes</taxon>
        <taxon>Micromonosporales</taxon>
        <taxon>Micromonosporaceae</taxon>
        <taxon>Dactylosporangium</taxon>
    </lineage>
</organism>
<dbReference type="Proteomes" id="UP001500620">
    <property type="component" value="Unassembled WGS sequence"/>
</dbReference>
<evidence type="ECO:0000256" key="8">
    <source>
        <dbReference type="SAM" id="MobiDB-lite"/>
    </source>
</evidence>
<keyword evidence="4 7" id="KW-0560">Oxidoreductase</keyword>
<evidence type="ECO:0000256" key="3">
    <source>
        <dbReference type="ARBA" id="ARBA00022723"/>
    </source>
</evidence>
<name>A0ABP8D9S3_9ACTN</name>
<dbReference type="RefSeq" id="WP_345128664.1">
    <property type="nucleotide sequence ID" value="NZ_BAABAT010000010.1"/>
</dbReference>
<dbReference type="Gene3D" id="2.60.120.330">
    <property type="entry name" value="B-lactam Antibiotic, Isopenicillin N Synthase, Chain"/>
    <property type="match status" value="1"/>
</dbReference>
<dbReference type="EMBL" id="BAABAT010000010">
    <property type="protein sequence ID" value="GAA4250734.1"/>
    <property type="molecule type" value="Genomic_DNA"/>
</dbReference>
<comment type="pathway">
    <text evidence="1">Antibiotic biosynthesis.</text>
</comment>
<dbReference type="PANTHER" id="PTHR10209:SF881">
    <property type="entry name" value="FI07970P-RELATED"/>
    <property type="match status" value="1"/>
</dbReference>
<protein>
    <submittedName>
        <fullName evidence="10">Isopenicillin N synthase family oxygenase</fullName>
    </submittedName>
</protein>
<keyword evidence="11" id="KW-1185">Reference proteome</keyword>
<comment type="caution">
    <text evidence="10">The sequence shown here is derived from an EMBL/GenBank/DDBJ whole genome shotgun (WGS) entry which is preliminary data.</text>
</comment>
<evidence type="ECO:0000256" key="2">
    <source>
        <dbReference type="ARBA" id="ARBA00008056"/>
    </source>
</evidence>
<keyword evidence="6" id="KW-0045">Antibiotic biosynthesis</keyword>
<keyword evidence="3 7" id="KW-0479">Metal-binding</keyword>
<evidence type="ECO:0000256" key="6">
    <source>
        <dbReference type="ARBA" id="ARBA00023194"/>
    </source>
</evidence>
<evidence type="ECO:0000256" key="1">
    <source>
        <dbReference type="ARBA" id="ARBA00004792"/>
    </source>
</evidence>
<accession>A0ABP8D9S3</accession>
<sequence length="391" mass="42172">MSSSQASLPVVDVANLVRNGEDERAAREIESACRASGFFYVSGHGVDPALIARLDRAAREFFALPEPEKLEIAMARGGRAWRGFFPVGAELTSGVPDQKEGLYFGTELGPEAPQVRAGLPLHGANLFPRQAPELRDTVLAYLDAMTTTAQAVLRGIAQSLDLPADYFASGYTANPTVLFRIFHYPPTPPDSTAWGVGEHTDYGLLTLLLQDDNGGLQVRMPEDPTADAVPGRPSAGAPGPNDPPFNDADQTYRNNDNAVASAEHARTQDHTAKWLDAPPIPGTFVCNIGDMLDRMTGGWYRSTPHRVRNVSGNERLSFPFFFDPDFAAEVPPLPGRAADDGTRASRRWDGQDLRAFTGTYGEYLVRKVGKVFPELIADVGGGTTTGIGPTT</sequence>
<dbReference type="SUPFAM" id="SSF51197">
    <property type="entry name" value="Clavaminate synthase-like"/>
    <property type="match status" value="1"/>
</dbReference>
<dbReference type="PRINTS" id="PR00682">
    <property type="entry name" value="IPNSYNTHASE"/>
</dbReference>